<proteinExistence type="predicted"/>
<feature type="region of interest" description="Disordered" evidence="1">
    <location>
        <begin position="58"/>
        <end position="101"/>
    </location>
</feature>
<dbReference type="AlphaFoldDB" id="A0A392SL83"/>
<feature type="non-terminal residue" evidence="2">
    <location>
        <position position="1"/>
    </location>
</feature>
<feature type="compositionally biased region" description="Basic and acidic residues" evidence="1">
    <location>
        <begin position="15"/>
        <end position="27"/>
    </location>
</feature>
<protein>
    <submittedName>
        <fullName evidence="2">Uncharacterized protein</fullName>
    </submittedName>
</protein>
<evidence type="ECO:0000313" key="2">
    <source>
        <dbReference type="EMBL" id="MCI49631.1"/>
    </source>
</evidence>
<name>A0A392SL83_9FABA</name>
<accession>A0A392SL83</accession>
<feature type="region of interest" description="Disordered" evidence="1">
    <location>
        <begin position="1"/>
        <end position="33"/>
    </location>
</feature>
<sequence>PKSVDGLKAGTETVNVERSDEQNKDTDVDAIDVDNLTSVDSPVDKSAVPSIAKRLRSNTSKAIGTEGSVSVKAGKKIKNPIRYGRPRPPTELFPSSDKEKR</sequence>
<comment type="caution">
    <text evidence="2">The sequence shown here is derived from an EMBL/GenBank/DDBJ whole genome shotgun (WGS) entry which is preliminary data.</text>
</comment>
<evidence type="ECO:0000313" key="3">
    <source>
        <dbReference type="Proteomes" id="UP000265520"/>
    </source>
</evidence>
<feature type="non-terminal residue" evidence="2">
    <location>
        <position position="101"/>
    </location>
</feature>
<keyword evidence="3" id="KW-1185">Reference proteome</keyword>
<reference evidence="2 3" key="1">
    <citation type="journal article" date="2018" name="Front. Plant Sci.">
        <title>Red Clover (Trifolium pratense) and Zigzag Clover (T. medium) - A Picture of Genomic Similarities and Differences.</title>
        <authorList>
            <person name="Dluhosova J."/>
            <person name="Istvanek J."/>
            <person name="Nedelnik J."/>
            <person name="Repkova J."/>
        </authorList>
    </citation>
    <scope>NUCLEOTIDE SEQUENCE [LARGE SCALE GENOMIC DNA]</scope>
    <source>
        <strain evidence="3">cv. 10/8</strain>
        <tissue evidence="2">Leaf</tissue>
    </source>
</reference>
<evidence type="ECO:0000256" key="1">
    <source>
        <dbReference type="SAM" id="MobiDB-lite"/>
    </source>
</evidence>
<dbReference type="Proteomes" id="UP000265520">
    <property type="component" value="Unassembled WGS sequence"/>
</dbReference>
<dbReference type="EMBL" id="LXQA010404036">
    <property type="protein sequence ID" value="MCI49631.1"/>
    <property type="molecule type" value="Genomic_DNA"/>
</dbReference>
<organism evidence="2 3">
    <name type="scientific">Trifolium medium</name>
    <dbReference type="NCBI Taxonomy" id="97028"/>
    <lineage>
        <taxon>Eukaryota</taxon>
        <taxon>Viridiplantae</taxon>
        <taxon>Streptophyta</taxon>
        <taxon>Embryophyta</taxon>
        <taxon>Tracheophyta</taxon>
        <taxon>Spermatophyta</taxon>
        <taxon>Magnoliopsida</taxon>
        <taxon>eudicotyledons</taxon>
        <taxon>Gunneridae</taxon>
        <taxon>Pentapetalae</taxon>
        <taxon>rosids</taxon>
        <taxon>fabids</taxon>
        <taxon>Fabales</taxon>
        <taxon>Fabaceae</taxon>
        <taxon>Papilionoideae</taxon>
        <taxon>50 kb inversion clade</taxon>
        <taxon>NPAAA clade</taxon>
        <taxon>Hologalegina</taxon>
        <taxon>IRL clade</taxon>
        <taxon>Trifolieae</taxon>
        <taxon>Trifolium</taxon>
    </lineage>
</organism>